<evidence type="ECO:0000313" key="2">
    <source>
        <dbReference type="Proteomes" id="UP001195483"/>
    </source>
</evidence>
<reference evidence="1" key="2">
    <citation type="journal article" date="2021" name="Genome Biol. Evol.">
        <title>Developing a high-quality reference genome for a parasitic bivalve with doubly uniparental inheritance (Bivalvia: Unionida).</title>
        <authorList>
            <person name="Smith C.H."/>
        </authorList>
    </citation>
    <scope>NUCLEOTIDE SEQUENCE</scope>
    <source>
        <strain evidence="1">CHS0354</strain>
        <tissue evidence="1">Mantle</tissue>
    </source>
</reference>
<dbReference type="AlphaFoldDB" id="A0AAE0T0R7"/>
<protein>
    <submittedName>
        <fullName evidence="1">Uncharacterized protein</fullName>
    </submittedName>
</protein>
<name>A0AAE0T0R7_9BIVA</name>
<feature type="non-terminal residue" evidence="1">
    <location>
        <position position="1"/>
    </location>
</feature>
<reference evidence="1" key="3">
    <citation type="submission" date="2023-05" db="EMBL/GenBank/DDBJ databases">
        <authorList>
            <person name="Smith C.H."/>
        </authorList>
    </citation>
    <scope>NUCLEOTIDE SEQUENCE</scope>
    <source>
        <strain evidence="1">CHS0354</strain>
        <tissue evidence="1">Mantle</tissue>
    </source>
</reference>
<keyword evidence="2" id="KW-1185">Reference proteome</keyword>
<comment type="caution">
    <text evidence="1">The sequence shown here is derived from an EMBL/GenBank/DDBJ whole genome shotgun (WGS) entry which is preliminary data.</text>
</comment>
<proteinExistence type="predicted"/>
<organism evidence="1 2">
    <name type="scientific">Potamilus streckersoni</name>
    <dbReference type="NCBI Taxonomy" id="2493646"/>
    <lineage>
        <taxon>Eukaryota</taxon>
        <taxon>Metazoa</taxon>
        <taxon>Spiralia</taxon>
        <taxon>Lophotrochozoa</taxon>
        <taxon>Mollusca</taxon>
        <taxon>Bivalvia</taxon>
        <taxon>Autobranchia</taxon>
        <taxon>Heteroconchia</taxon>
        <taxon>Palaeoheterodonta</taxon>
        <taxon>Unionida</taxon>
        <taxon>Unionoidea</taxon>
        <taxon>Unionidae</taxon>
        <taxon>Ambleminae</taxon>
        <taxon>Lampsilini</taxon>
        <taxon>Potamilus</taxon>
    </lineage>
</organism>
<accession>A0AAE0T0R7</accession>
<gene>
    <name evidence="1" type="ORF">CHS0354_038245</name>
</gene>
<evidence type="ECO:0000313" key="1">
    <source>
        <dbReference type="EMBL" id="KAK3601677.1"/>
    </source>
</evidence>
<dbReference type="Proteomes" id="UP001195483">
    <property type="component" value="Unassembled WGS sequence"/>
</dbReference>
<sequence>GSLLAQLDMIRPKGTSIAVAVNTSHRNTTATTNNKTRGRLLMLPAQRGAFSPPDSLFPCCLSRGARSVLACALSWECQRSKVKQVV</sequence>
<dbReference type="EMBL" id="JAEAOA010002230">
    <property type="protein sequence ID" value="KAK3601677.1"/>
    <property type="molecule type" value="Genomic_DNA"/>
</dbReference>
<reference evidence="1" key="1">
    <citation type="journal article" date="2021" name="Genome Biol. Evol.">
        <title>A High-Quality Reference Genome for a Parasitic Bivalve with Doubly Uniparental Inheritance (Bivalvia: Unionida).</title>
        <authorList>
            <person name="Smith C.H."/>
        </authorList>
    </citation>
    <scope>NUCLEOTIDE SEQUENCE</scope>
    <source>
        <strain evidence="1">CHS0354</strain>
    </source>
</reference>